<keyword evidence="2" id="KW-1185">Reference proteome</keyword>
<dbReference type="AlphaFoldDB" id="A0A7W9FBA9"/>
<protein>
    <submittedName>
        <fullName evidence="1">Uncharacterized protein</fullName>
    </submittedName>
</protein>
<sequence length="701" mass="76992">MTHDADTLTALDPAAARLWNEDEQRWTQLTFVEDDPLHFDLDAWIDVLERTDSTAICLSAGGYMAFYPTRIPLHYASRHLGERDLFGEVVAAAKQRGLAVMARIDPHAVHEDVREAHPEWIARNEDGSLRRHWAFPEAWVTCAYGAYNWEFMTDVAREIVSEYDVDAIFANRWQGHGPGYTDEAQALFRAATGRALPTSADPADGEAWRAYTSWRRNRLSALVSHWDDAVRAVDPNVRFVPNLGSFAASELDAEVVRRHVPFFLVDHQARNEDEKQWAAGRDAKRTRALYPHKRTGLITSVGPEQHGYRWKDSVNASAETVSWIVDGFVQGAFPWFTKFAGRIHDPRWVPAVERAFGLHRTAAPFLSGARPAARTLVWETAGLAPGRERHAADGAAQALVELRVPFEFVGDRGTGPVGEEDAAVVLLPETSRITADAAARLRAFVEGGGILAVTGAGPTIDGGTRLVTELAGIEVAQWRDGIVRNNYIERQVVTGGPLDETTRIVGGTRLATITVPDGARVTWRFTPDHPDLPMEEVYPRSAAHDPAVAEVPVGRGLVRIVAFNLAELYDEVLMDDHLALFADLLAENGRPPAAVVLQGAGLVDAAAWRHPEGYTFAFANLTSVMAMKGQQREVTPLTDLRAMVDLERVGADAVAAAQAGLLRVLGLRDDRVVTLDAVTDAGSLVVDLPAVKELGLLRLEW</sequence>
<dbReference type="InterPro" id="IPR017853">
    <property type="entry name" value="GH"/>
</dbReference>
<dbReference type="PANTHER" id="PTHR43405">
    <property type="entry name" value="GLYCOSYL HYDROLASE DIGH"/>
    <property type="match status" value="1"/>
</dbReference>
<dbReference type="PANTHER" id="PTHR43405:SF1">
    <property type="entry name" value="GLYCOSYL HYDROLASE DIGH"/>
    <property type="match status" value="1"/>
</dbReference>
<evidence type="ECO:0000313" key="2">
    <source>
        <dbReference type="Proteomes" id="UP000517712"/>
    </source>
</evidence>
<organism evidence="1 2">
    <name type="scientific">Microbacterium ginsengiterrae</name>
    <dbReference type="NCBI Taxonomy" id="546115"/>
    <lineage>
        <taxon>Bacteria</taxon>
        <taxon>Bacillati</taxon>
        <taxon>Actinomycetota</taxon>
        <taxon>Actinomycetes</taxon>
        <taxon>Micrococcales</taxon>
        <taxon>Microbacteriaceae</taxon>
        <taxon>Microbacterium</taxon>
    </lineage>
</organism>
<dbReference type="Proteomes" id="UP000517712">
    <property type="component" value="Unassembled WGS sequence"/>
</dbReference>
<evidence type="ECO:0000313" key="1">
    <source>
        <dbReference type="EMBL" id="MBB5742992.1"/>
    </source>
</evidence>
<comment type="caution">
    <text evidence="1">The sequence shown here is derived from an EMBL/GenBank/DDBJ whole genome shotgun (WGS) entry which is preliminary data.</text>
</comment>
<dbReference type="CDD" id="cd03143">
    <property type="entry name" value="A4_beta-galactosidase_middle_domain"/>
    <property type="match status" value="1"/>
</dbReference>
<reference evidence="1 2" key="1">
    <citation type="submission" date="2020-08" db="EMBL/GenBank/DDBJ databases">
        <title>Sequencing the genomes of 1000 actinobacteria strains.</title>
        <authorList>
            <person name="Klenk H.-P."/>
        </authorList>
    </citation>
    <scope>NUCLEOTIDE SEQUENCE [LARGE SCALE GENOMIC DNA]</scope>
    <source>
        <strain evidence="1 2">DSM 24823</strain>
    </source>
</reference>
<dbReference type="SUPFAM" id="SSF51445">
    <property type="entry name" value="(Trans)glycosidases"/>
    <property type="match status" value="1"/>
</dbReference>
<dbReference type="Pfam" id="PF14871">
    <property type="entry name" value="GHL6"/>
    <property type="match status" value="1"/>
</dbReference>
<accession>A0A7W9FBA9</accession>
<dbReference type="InterPro" id="IPR052177">
    <property type="entry name" value="Divisome_Glycosyl_Hydrolase"/>
</dbReference>
<dbReference type="InterPro" id="IPR029062">
    <property type="entry name" value="Class_I_gatase-like"/>
</dbReference>
<dbReference type="Gene3D" id="3.20.20.80">
    <property type="entry name" value="Glycosidases"/>
    <property type="match status" value="1"/>
</dbReference>
<dbReference type="InterPro" id="IPR028212">
    <property type="entry name" value="GHL6"/>
</dbReference>
<gene>
    <name evidence="1" type="ORF">HD600_001489</name>
</gene>
<dbReference type="Gene3D" id="3.40.50.880">
    <property type="match status" value="1"/>
</dbReference>
<proteinExistence type="predicted"/>
<name>A0A7W9FBA9_9MICO</name>
<dbReference type="RefSeq" id="WP_184282671.1">
    <property type="nucleotide sequence ID" value="NZ_BAAAPG010000001.1"/>
</dbReference>
<dbReference type="EMBL" id="JACHMU010000001">
    <property type="protein sequence ID" value="MBB5742992.1"/>
    <property type="molecule type" value="Genomic_DNA"/>
</dbReference>